<reference evidence="1" key="1">
    <citation type="submission" date="2014-01" db="EMBL/GenBank/DDBJ databases">
        <authorList>
            <person name="Brown-Elliot B."/>
            <person name="Wallace R."/>
            <person name="Lenaerts A."/>
            <person name="Ordway D."/>
            <person name="DeGroote M.A."/>
            <person name="Parker T."/>
            <person name="Sizemore C."/>
            <person name="Tallon L.J."/>
            <person name="Sadzewicz L.K."/>
            <person name="Sengamalay N."/>
            <person name="Fraser C.M."/>
            <person name="Hine E."/>
            <person name="Shefchek K.A."/>
            <person name="Das S.P."/>
            <person name="Tettelin H."/>
        </authorList>
    </citation>
    <scope>NUCLEOTIDE SEQUENCE [LARGE SCALE GENOMIC DNA]</scope>
    <source>
        <strain evidence="1">4042</strain>
    </source>
</reference>
<accession>X8DD49</accession>
<dbReference type="EMBL" id="JAOB01000021">
    <property type="protein sequence ID" value="EUA65996.1"/>
    <property type="molecule type" value="Genomic_DNA"/>
</dbReference>
<name>X8DD49_MYCXE</name>
<gene>
    <name evidence="1" type="ORF">I553_3371</name>
</gene>
<dbReference type="AlphaFoldDB" id="X8DD49"/>
<proteinExistence type="predicted"/>
<evidence type="ECO:0000313" key="1">
    <source>
        <dbReference type="EMBL" id="EUA65996.1"/>
    </source>
</evidence>
<organism evidence="1">
    <name type="scientific">Mycobacterium xenopi 4042</name>
    <dbReference type="NCBI Taxonomy" id="1299334"/>
    <lineage>
        <taxon>Bacteria</taxon>
        <taxon>Bacillati</taxon>
        <taxon>Actinomycetota</taxon>
        <taxon>Actinomycetes</taxon>
        <taxon>Mycobacteriales</taxon>
        <taxon>Mycobacteriaceae</taxon>
        <taxon>Mycobacterium</taxon>
    </lineage>
</organism>
<protein>
    <submittedName>
        <fullName evidence="1">Uncharacterized protein</fullName>
    </submittedName>
</protein>
<sequence length="60" mass="6950">MAMRQNDQHLAIPCDLSCRLNSLGWRHQRRCARWCPMWLGRIVPWTHSHCATGHTPPSAT</sequence>
<comment type="caution">
    <text evidence="1">The sequence shown here is derived from an EMBL/GenBank/DDBJ whole genome shotgun (WGS) entry which is preliminary data.</text>
</comment>